<dbReference type="EMBL" id="BAABFA010000004">
    <property type="protein sequence ID" value="GAA4460565.1"/>
    <property type="molecule type" value="Genomic_DNA"/>
</dbReference>
<comment type="caution">
    <text evidence="1">The sequence shown here is derived from an EMBL/GenBank/DDBJ whole genome shotgun (WGS) entry which is preliminary data.</text>
</comment>
<dbReference type="RefSeq" id="WP_345077600.1">
    <property type="nucleotide sequence ID" value="NZ_BAABFA010000004.1"/>
</dbReference>
<sequence>MGKLLILSRYIFLIYGADINELRRHIHCTYAHKGYKRSCKFWLEPEIELDDNKTGGFSERELNEIKQLIVEHRDVLMGQLEHFYNNEPVKAIRL</sequence>
<evidence type="ECO:0000313" key="1">
    <source>
        <dbReference type="EMBL" id="GAA4460565.1"/>
    </source>
</evidence>
<evidence type="ECO:0008006" key="3">
    <source>
        <dbReference type="Google" id="ProtNLM"/>
    </source>
</evidence>
<reference evidence="2" key="1">
    <citation type="journal article" date="2019" name="Int. J. Syst. Evol. Microbiol.">
        <title>The Global Catalogue of Microorganisms (GCM) 10K type strain sequencing project: providing services to taxonomists for standard genome sequencing and annotation.</title>
        <authorList>
            <consortium name="The Broad Institute Genomics Platform"/>
            <consortium name="The Broad Institute Genome Sequencing Center for Infectious Disease"/>
            <person name="Wu L."/>
            <person name="Ma J."/>
        </authorList>
    </citation>
    <scope>NUCLEOTIDE SEQUENCE [LARGE SCALE GENOMIC DNA]</scope>
    <source>
        <strain evidence="2">JCM 32105</strain>
    </source>
</reference>
<dbReference type="InterPro" id="IPR025427">
    <property type="entry name" value="DUF4160"/>
</dbReference>
<accession>A0ABP8N6T0</accession>
<name>A0ABP8N6T0_9BACT</name>
<gene>
    <name evidence="1" type="ORF">GCM10023093_03460</name>
</gene>
<dbReference type="Proteomes" id="UP001500067">
    <property type="component" value="Unassembled WGS sequence"/>
</dbReference>
<proteinExistence type="predicted"/>
<protein>
    <recommendedName>
        <fullName evidence="3">DUF4160 domain-containing protein</fullName>
    </recommendedName>
</protein>
<organism evidence="1 2">
    <name type="scientific">Nemorincola caseinilytica</name>
    <dbReference type="NCBI Taxonomy" id="2054315"/>
    <lineage>
        <taxon>Bacteria</taxon>
        <taxon>Pseudomonadati</taxon>
        <taxon>Bacteroidota</taxon>
        <taxon>Chitinophagia</taxon>
        <taxon>Chitinophagales</taxon>
        <taxon>Chitinophagaceae</taxon>
        <taxon>Nemorincola</taxon>
    </lineage>
</organism>
<evidence type="ECO:0000313" key="2">
    <source>
        <dbReference type="Proteomes" id="UP001500067"/>
    </source>
</evidence>
<keyword evidence="2" id="KW-1185">Reference proteome</keyword>
<dbReference type="Pfam" id="PF13711">
    <property type="entry name" value="DUF4160"/>
    <property type="match status" value="1"/>
</dbReference>